<dbReference type="EMBL" id="CP048685">
    <property type="protein sequence ID" value="QPJ61357.1"/>
    <property type="molecule type" value="Genomic_DNA"/>
</dbReference>
<sequence length="283" mass="31498">MIHKLSHHDIDDLYGLSREAGWEHTPADWDTLLKSGNAFGHRNESGKVISSLVLTSFGKTMTALGMLIVREENRRLGLATSLLRHAINESNPESRPLMLCSGKTVEGYYQNFGFRTVERLSKLEAGPNIEVPDSGFSSKIDVHPFNSENLERVIGLDTEVHGYDRSAMLTVRAEQATTKTVMLKKGGGTLLGYGFGILQGEQMLVGPVIAFNRFTAQEIIREVTKDHNGPVRIDVMHQRQDLKEVLLDAGFKETERQPIMLLGASELPGRRDHIFSPASQAWC</sequence>
<keyword evidence="2" id="KW-0808">Transferase</keyword>
<dbReference type="PROSITE" id="PS51186">
    <property type="entry name" value="GNAT"/>
    <property type="match status" value="1"/>
</dbReference>
<dbReference type="Gene3D" id="3.40.630.30">
    <property type="match status" value="1"/>
</dbReference>
<dbReference type="GO" id="GO:0016747">
    <property type="term" value="F:acyltransferase activity, transferring groups other than amino-acyl groups"/>
    <property type="evidence" value="ECO:0007669"/>
    <property type="project" value="InterPro"/>
</dbReference>
<evidence type="ECO:0000313" key="3">
    <source>
        <dbReference type="Proteomes" id="UP000594688"/>
    </source>
</evidence>
<reference evidence="2 3" key="1">
    <citation type="submission" date="2020-02" db="EMBL/GenBank/DDBJ databases">
        <title>Genomic and physiological characterization of two novel Nitrospinaceae genera.</title>
        <authorList>
            <person name="Mueller A.J."/>
            <person name="Jung M.-Y."/>
            <person name="Strachan C.R."/>
            <person name="Herbold C.W."/>
            <person name="Kirkegaard R.H."/>
            <person name="Daims H."/>
        </authorList>
    </citation>
    <scope>NUCLEOTIDE SEQUENCE [LARGE SCALE GENOMIC DNA]</scope>
    <source>
        <strain evidence="2">EB</strain>
    </source>
</reference>
<dbReference type="InterPro" id="IPR000182">
    <property type="entry name" value="GNAT_dom"/>
</dbReference>
<dbReference type="Proteomes" id="UP000594688">
    <property type="component" value="Chromosome"/>
</dbReference>
<dbReference type="Pfam" id="PF18014">
    <property type="entry name" value="Acetyltransf_18"/>
    <property type="match status" value="1"/>
</dbReference>
<dbReference type="Pfam" id="PF13673">
    <property type="entry name" value="Acetyltransf_10"/>
    <property type="match status" value="1"/>
</dbReference>
<gene>
    <name evidence="2" type="ORF">G3M70_05415</name>
</gene>
<name>A0A7T0BVS4_9BACT</name>
<dbReference type="PANTHER" id="PTHR47237">
    <property type="entry name" value="SLL0310 PROTEIN"/>
    <property type="match status" value="1"/>
</dbReference>
<dbReference type="PANTHER" id="PTHR47237:SF2">
    <property type="entry name" value="BLL4206 PROTEIN"/>
    <property type="match status" value="1"/>
</dbReference>
<dbReference type="InterPro" id="IPR041496">
    <property type="entry name" value="YitH/HolE_GNAT"/>
</dbReference>
<dbReference type="Gene3D" id="3.40.630.90">
    <property type="match status" value="1"/>
</dbReference>
<feature type="domain" description="N-acetyltransferase" evidence="1">
    <location>
        <begin position="1"/>
        <end position="143"/>
    </location>
</feature>
<accession>A0A7T0BVS4</accession>
<dbReference type="InterPro" id="IPR052729">
    <property type="entry name" value="Acyl/Acetyltrans_Enzymes"/>
</dbReference>
<protein>
    <submittedName>
        <fullName evidence="2">GNAT family N-acetyltransferase</fullName>
    </submittedName>
</protein>
<evidence type="ECO:0000259" key="1">
    <source>
        <dbReference type="PROSITE" id="PS51186"/>
    </source>
</evidence>
<dbReference type="SUPFAM" id="SSF55729">
    <property type="entry name" value="Acyl-CoA N-acyltransferases (Nat)"/>
    <property type="match status" value="1"/>
</dbReference>
<dbReference type="InterPro" id="IPR016181">
    <property type="entry name" value="Acyl_CoA_acyltransferase"/>
</dbReference>
<evidence type="ECO:0000313" key="2">
    <source>
        <dbReference type="EMBL" id="QPJ61357.1"/>
    </source>
</evidence>
<organism evidence="2 3">
    <name type="scientific">Candidatus Nitronauta litoralis</name>
    <dbReference type="NCBI Taxonomy" id="2705533"/>
    <lineage>
        <taxon>Bacteria</taxon>
        <taxon>Pseudomonadati</taxon>
        <taxon>Nitrospinota/Tectimicrobiota group</taxon>
        <taxon>Nitrospinota</taxon>
        <taxon>Nitrospinia</taxon>
        <taxon>Nitrospinales</taxon>
        <taxon>Nitrospinaceae</taxon>
        <taxon>Candidatus Nitronauta</taxon>
    </lineage>
</organism>
<dbReference type="AlphaFoldDB" id="A0A7T0BVS4"/>
<dbReference type="KEGG" id="nli:G3M70_05415"/>
<proteinExistence type="predicted"/>